<feature type="region of interest" description="Disordered" evidence="7">
    <location>
        <begin position="1"/>
        <end position="43"/>
    </location>
</feature>
<evidence type="ECO:0000256" key="4">
    <source>
        <dbReference type="ARBA" id="ARBA00023273"/>
    </source>
</evidence>
<evidence type="ECO:0000256" key="3">
    <source>
        <dbReference type="ARBA" id="ARBA00023157"/>
    </source>
</evidence>
<dbReference type="SUPFAM" id="SSF49265">
    <property type="entry name" value="Fibronectin type III"/>
    <property type="match status" value="1"/>
</dbReference>
<dbReference type="InterPro" id="IPR006558">
    <property type="entry name" value="LamG-like"/>
</dbReference>
<keyword evidence="2" id="KW-0732">Signal</keyword>
<dbReference type="CDD" id="cd00110">
    <property type="entry name" value="LamG"/>
    <property type="match status" value="1"/>
</dbReference>
<keyword evidence="5" id="KW-0326">Glycosidase</keyword>
<accession>A0A0S4QJI3</accession>
<reference evidence="11" key="1">
    <citation type="submission" date="2015-11" db="EMBL/GenBank/DDBJ databases">
        <authorList>
            <person name="Varghese N."/>
        </authorList>
    </citation>
    <scope>NUCLEOTIDE SEQUENCE [LARGE SCALE GENOMIC DNA]</scope>
    <source>
        <strain evidence="11">DSM 45899</strain>
    </source>
</reference>
<comment type="subcellular location">
    <subcellularLocation>
        <location evidence="1">Cell projection</location>
    </subcellularLocation>
</comment>
<dbReference type="Gene3D" id="2.130.10.10">
    <property type="entry name" value="YVTN repeat-like/Quinoprotein amine dehydrogenase"/>
    <property type="match status" value="1"/>
</dbReference>
<dbReference type="Gene3D" id="2.60.120.200">
    <property type="match status" value="1"/>
</dbReference>
<dbReference type="InterPro" id="IPR013431">
    <property type="entry name" value="Delta_60_rpt"/>
</dbReference>
<keyword evidence="8" id="KW-0472">Membrane</keyword>
<evidence type="ECO:0000256" key="2">
    <source>
        <dbReference type="ARBA" id="ARBA00022729"/>
    </source>
</evidence>
<evidence type="ECO:0000313" key="11">
    <source>
        <dbReference type="Proteomes" id="UP000198802"/>
    </source>
</evidence>
<evidence type="ECO:0000259" key="9">
    <source>
        <dbReference type="SMART" id="SM00560"/>
    </source>
</evidence>
<feature type="domain" description="LamG-like jellyroll fold" evidence="9">
    <location>
        <begin position="691"/>
        <end position="831"/>
    </location>
</feature>
<evidence type="ECO:0000256" key="8">
    <source>
        <dbReference type="SAM" id="Phobius"/>
    </source>
</evidence>
<keyword evidence="11" id="KW-1185">Reference proteome</keyword>
<dbReference type="InterPro" id="IPR036116">
    <property type="entry name" value="FN3_sf"/>
</dbReference>
<keyword evidence="4" id="KW-0966">Cell projection</keyword>
<dbReference type="SUPFAM" id="SSF50969">
    <property type="entry name" value="YVTN repeat-like/Quinoprotein amine dehydrogenase"/>
    <property type="match status" value="1"/>
</dbReference>
<dbReference type="GO" id="GO:0030246">
    <property type="term" value="F:carbohydrate binding"/>
    <property type="evidence" value="ECO:0007669"/>
    <property type="project" value="UniProtKB-KW"/>
</dbReference>
<dbReference type="RefSeq" id="WP_091273883.1">
    <property type="nucleotide sequence ID" value="NZ_FAOZ01000005.1"/>
</dbReference>
<dbReference type="InterPro" id="IPR015943">
    <property type="entry name" value="WD40/YVTN_repeat-like_dom_sf"/>
</dbReference>
<keyword evidence="10" id="KW-0430">Lectin</keyword>
<dbReference type="EMBL" id="FAOZ01000005">
    <property type="protein sequence ID" value="CUU55401.1"/>
    <property type="molecule type" value="Genomic_DNA"/>
</dbReference>
<dbReference type="InterPro" id="IPR011044">
    <property type="entry name" value="Quino_amine_DH_bsu"/>
</dbReference>
<dbReference type="Gene3D" id="2.60.40.10">
    <property type="entry name" value="Immunoglobulins"/>
    <property type="match status" value="1"/>
</dbReference>
<dbReference type="GO" id="GO:0042995">
    <property type="term" value="C:cell projection"/>
    <property type="evidence" value="ECO:0007669"/>
    <property type="project" value="UniProtKB-SubCell"/>
</dbReference>
<dbReference type="SMART" id="SM00560">
    <property type="entry name" value="LamGL"/>
    <property type="match status" value="1"/>
</dbReference>
<dbReference type="AlphaFoldDB" id="A0A0S4QJI3"/>
<evidence type="ECO:0000256" key="7">
    <source>
        <dbReference type="SAM" id="MobiDB-lite"/>
    </source>
</evidence>
<sequence>MRVTRVTRVTRRKSGRGGDLPAGRLVRPAGGAGQPAGRGGFAGRGTVAGHRGFVGRGGFARRLVGVATVAALAVVGTGASVLLTAPGAAADTAPPDPSTPATVSVDALPTVQVNGVVWAQATVGNTVFVTGSFTAARPAGAAAGVNETPRGNLLAYDITTGNLIAGFNHTLNAQGRAITASPDGRRIYVGGDFTAVDGQTRNRIAAFSTVDGSLVSGWTGGAAASVRALTASDSTLYAGGVFASAMGNTRSRLAAYSTSTGALLNWAPAAANGQVNAMVLTPDRSRVIVGGQFNSLNGVSATGLGAVDATTGATLPWAANRIVRNSGDKASIDSLRTDGTNIYGSGWVSGATSGNLEGSFAANPTTGDLIWLEDCHGDTYDNFAVGGVLYNVGHAHFCGNIGAFPQTDPMSYYRALAFTTRATGTVGRNTLIGYADFSGNPAPTQLNWYPKLAAGTFTGQGQAAWSITGNSSYLSLGGEFPSVNGTPQQGLVRFAIRAVAPNRVGPVYSAAALTPTVQAVGAGSARVSWTTTYDNDNEALTYRIVRDGNTASPVHTTTINGRFWKPQPATFVDTGLSAGTHTYRVYVSDPLGNVTPGPTSAPVTVTGAGPAPTSAYARTVLADGPANYWRLGETAGTTTSRDLAGGADLRLGSTVTRGTPGAIAGDADTASTFSGTSTGFGATPTAVTAPATFSAEAWFNTTSTRGGKLLGFGGSNTGTSFSYDRHVYLTNAGRVTFGVNPGGFRTITSAGAYNDGRWHHVVATLSGAGMSLYVDGAQVGQDPATTSAQAFSGYWRVGGDALGFWPDRPTSNFLAGAIDEVAIYPTALTPAQIQRHNQAGRTN</sequence>
<dbReference type="InterPro" id="IPR013320">
    <property type="entry name" value="ConA-like_dom_sf"/>
</dbReference>
<evidence type="ECO:0000256" key="6">
    <source>
        <dbReference type="ARBA" id="ARBA00023326"/>
    </source>
</evidence>
<feature type="transmembrane region" description="Helical" evidence="8">
    <location>
        <begin position="63"/>
        <end position="85"/>
    </location>
</feature>
<evidence type="ECO:0000256" key="5">
    <source>
        <dbReference type="ARBA" id="ARBA00023295"/>
    </source>
</evidence>
<dbReference type="Proteomes" id="UP000198802">
    <property type="component" value="Unassembled WGS sequence"/>
</dbReference>
<dbReference type="SUPFAM" id="SSF49899">
    <property type="entry name" value="Concanavalin A-like lectins/glucanases"/>
    <property type="match status" value="1"/>
</dbReference>
<keyword evidence="6" id="KW-0624">Polysaccharide degradation</keyword>
<dbReference type="GO" id="GO:0000272">
    <property type="term" value="P:polysaccharide catabolic process"/>
    <property type="evidence" value="ECO:0007669"/>
    <property type="project" value="UniProtKB-KW"/>
</dbReference>
<dbReference type="GO" id="GO:0016798">
    <property type="term" value="F:hydrolase activity, acting on glycosyl bonds"/>
    <property type="evidence" value="ECO:0007669"/>
    <property type="project" value="UniProtKB-KW"/>
</dbReference>
<gene>
    <name evidence="10" type="ORF">Ga0074812_10551</name>
</gene>
<keyword evidence="3" id="KW-1015">Disulfide bond</keyword>
<keyword evidence="6" id="KW-0119">Carbohydrate metabolism</keyword>
<name>A0A0S4QJI3_9ACTN</name>
<dbReference type="InterPro" id="IPR001791">
    <property type="entry name" value="Laminin_G"/>
</dbReference>
<keyword evidence="5" id="KW-0378">Hydrolase</keyword>
<evidence type="ECO:0000313" key="10">
    <source>
        <dbReference type="EMBL" id="CUU55401.1"/>
    </source>
</evidence>
<dbReference type="CDD" id="cd00063">
    <property type="entry name" value="FN3"/>
    <property type="match status" value="1"/>
</dbReference>
<feature type="compositionally biased region" description="Gly residues" evidence="7">
    <location>
        <begin position="30"/>
        <end position="43"/>
    </location>
</feature>
<protein>
    <submittedName>
        <fullName evidence="10">Concanavalin A-like lectin/glucanases superfamily protein</fullName>
    </submittedName>
</protein>
<dbReference type="InterPro" id="IPR003961">
    <property type="entry name" value="FN3_dom"/>
</dbReference>
<keyword evidence="8" id="KW-0812">Transmembrane</keyword>
<dbReference type="Pfam" id="PF13385">
    <property type="entry name" value="Laminin_G_3"/>
    <property type="match status" value="1"/>
</dbReference>
<proteinExistence type="predicted"/>
<organism evidence="10 11">
    <name type="scientific">Parafrankia irregularis</name>
    <dbReference type="NCBI Taxonomy" id="795642"/>
    <lineage>
        <taxon>Bacteria</taxon>
        <taxon>Bacillati</taxon>
        <taxon>Actinomycetota</taxon>
        <taxon>Actinomycetes</taxon>
        <taxon>Frankiales</taxon>
        <taxon>Frankiaceae</taxon>
        <taxon>Parafrankia</taxon>
    </lineage>
</organism>
<dbReference type="Pfam" id="PF17164">
    <property type="entry name" value="DUF5122"/>
    <property type="match status" value="1"/>
</dbReference>
<keyword evidence="8" id="KW-1133">Transmembrane helix</keyword>
<dbReference type="InterPro" id="IPR013783">
    <property type="entry name" value="Ig-like_fold"/>
</dbReference>
<evidence type="ECO:0000256" key="1">
    <source>
        <dbReference type="ARBA" id="ARBA00004316"/>
    </source>
</evidence>